<keyword evidence="1" id="KW-1185">Reference proteome</keyword>
<dbReference type="NCBIfam" id="TIGR00756">
    <property type="entry name" value="PPR"/>
    <property type="match status" value="4"/>
</dbReference>
<dbReference type="InterPro" id="IPR011990">
    <property type="entry name" value="TPR-like_helical_dom_sf"/>
</dbReference>
<dbReference type="Gene3D" id="1.25.40.10">
    <property type="entry name" value="Tetratricopeptide repeat domain"/>
    <property type="match status" value="5"/>
</dbReference>
<dbReference type="RefSeq" id="XP_010276893.1">
    <property type="nucleotide sequence ID" value="XM_010278591.2"/>
</dbReference>
<dbReference type="AlphaFoldDB" id="A0A1U8B7A1"/>
<dbReference type="eggNOG" id="KOG4197">
    <property type="taxonomic scope" value="Eukaryota"/>
</dbReference>
<dbReference type="OrthoDB" id="647890at2759"/>
<dbReference type="InterPro" id="IPR046960">
    <property type="entry name" value="PPR_At4g14850-like_plant"/>
</dbReference>
<dbReference type="GO" id="GO:0003729">
    <property type="term" value="F:mRNA binding"/>
    <property type="evidence" value="ECO:0007669"/>
    <property type="project" value="UniProtKB-ARBA"/>
</dbReference>
<dbReference type="GO" id="GO:0009451">
    <property type="term" value="P:RNA modification"/>
    <property type="evidence" value="ECO:0000318"/>
    <property type="project" value="GO_Central"/>
</dbReference>
<accession>A0A1U8B7A1</accession>
<protein>
    <submittedName>
        <fullName evidence="2">Pentatricopeptide repeat-containing protein At1g03540-like</fullName>
    </submittedName>
</protein>
<dbReference type="FunFam" id="1.25.40.10:FF:000090">
    <property type="entry name" value="Pentatricopeptide repeat-containing protein, chloroplastic"/>
    <property type="match status" value="1"/>
</dbReference>
<name>A0A1U8B7A1_NELNU</name>
<dbReference type="Pfam" id="PF13041">
    <property type="entry name" value="PPR_2"/>
    <property type="match status" value="2"/>
</dbReference>
<dbReference type="FunFam" id="1.25.40.10:FF:000073">
    <property type="entry name" value="Pentatricopeptide repeat-containing protein chloroplastic"/>
    <property type="match status" value="1"/>
</dbReference>
<evidence type="ECO:0000313" key="1">
    <source>
        <dbReference type="Proteomes" id="UP000189703"/>
    </source>
</evidence>
<dbReference type="KEGG" id="nnu:104611514"/>
<dbReference type="GO" id="GO:0003723">
    <property type="term" value="F:RNA binding"/>
    <property type="evidence" value="ECO:0000318"/>
    <property type="project" value="GO_Central"/>
</dbReference>
<dbReference type="FunFam" id="1.25.40.10:FF:000344">
    <property type="entry name" value="Pentatricopeptide repeat-containing protein"/>
    <property type="match status" value="1"/>
</dbReference>
<dbReference type="GeneID" id="104611514"/>
<dbReference type="InterPro" id="IPR002885">
    <property type="entry name" value="PPR_rpt"/>
</dbReference>
<dbReference type="PANTHER" id="PTHR47926">
    <property type="entry name" value="PENTATRICOPEPTIDE REPEAT-CONTAINING PROTEIN"/>
    <property type="match status" value="1"/>
</dbReference>
<dbReference type="PROSITE" id="PS51375">
    <property type="entry name" value="PPR"/>
    <property type="match status" value="5"/>
</dbReference>
<evidence type="ECO:0000313" key="2">
    <source>
        <dbReference type="RefSeq" id="XP_010276893.1"/>
    </source>
</evidence>
<dbReference type="InterPro" id="IPR046848">
    <property type="entry name" value="E_motif"/>
</dbReference>
<dbReference type="OMA" id="EPSMEHF"/>
<gene>
    <name evidence="2" type="primary">LOC104611514</name>
</gene>
<reference evidence="2" key="1">
    <citation type="submission" date="2025-08" db="UniProtKB">
        <authorList>
            <consortium name="RefSeq"/>
        </authorList>
    </citation>
    <scope>IDENTIFICATION</scope>
</reference>
<organism evidence="1 2">
    <name type="scientific">Nelumbo nucifera</name>
    <name type="common">Sacred lotus</name>
    <dbReference type="NCBI Taxonomy" id="4432"/>
    <lineage>
        <taxon>Eukaryota</taxon>
        <taxon>Viridiplantae</taxon>
        <taxon>Streptophyta</taxon>
        <taxon>Embryophyta</taxon>
        <taxon>Tracheophyta</taxon>
        <taxon>Spermatophyta</taxon>
        <taxon>Magnoliopsida</taxon>
        <taxon>Proteales</taxon>
        <taxon>Nelumbonaceae</taxon>
        <taxon>Nelumbo</taxon>
    </lineage>
</organism>
<dbReference type="PANTHER" id="PTHR47926:SF513">
    <property type="entry name" value="PENTATRICOPEPTIDE REPEAT-CONTAINING PROTEIN"/>
    <property type="match status" value="1"/>
</dbReference>
<sequence>MLSFAQCPFVSPIILKLSSVQEQIGSKKTTNKETLHLKLPPEEPPLLFDSRAAVHLLNSCTSARNLKLGLCIHAHVLKSGLHSNVFVSNSLLDFYAKCGRLEDASKLFDWMPERTVVSWTSMMMGYCQNETVDEIISIFRQMLLENILPNEFTFAVLLQACGKNRNFDLTEMVHGNLVANGFLEHQFLHNCLIDTYSKCGFLMGVEKLMNNSSCRDVISWTSAISGCISNGLIERAFVLFFRMLEDGIVPNQITIISMIQACSLSEEWRLFMWIHGYIIKSDLCRDTLVMNSLVEIYSRNGYFLEGMKIFGKFYFTGDCRYLNPETMANLLQGCGHLECLRQGKQIHGYLIKHRFFPSVVVENSLMDMYAENKQTESAFRIFTEMNKRDVISWNTMIACFVKNGLPSEALELFHEVHANGGDTIKGPDFVTVLTALQACSELASLQLGQIIHGYLIRSGFLYDVFIQNSLIDMYGKSGHAKFAEQIFKDMPTKDLGSWNSMIAAYGINGNGTSALQTFSNLKELSAHQPNAISFLHVLSACGHSGLVNEAFQYFNSMDKEYGIQPSTEHLTCMVDMLGRLGRLDEAVDFIQRTPLRPGPSVWGALLGACALFGNVTVAERTVENLSALEPESKVWRVALSNVYAGIGRWEDAAKVRRLEMDGRDGVRKKAGWSSVEVRGESHRFMVGDTRHPDSKNIYEMLDVIKRQLESV</sequence>
<proteinExistence type="predicted"/>
<dbReference type="Pfam" id="PF01535">
    <property type="entry name" value="PPR"/>
    <property type="match status" value="8"/>
</dbReference>
<dbReference type="Pfam" id="PF20431">
    <property type="entry name" value="E_motif"/>
    <property type="match status" value="1"/>
</dbReference>
<dbReference type="Proteomes" id="UP000189703">
    <property type="component" value="Unplaced"/>
</dbReference>